<dbReference type="InterPro" id="IPR032407">
    <property type="entry name" value="MHB"/>
</dbReference>
<proteinExistence type="predicted"/>
<keyword evidence="1" id="KW-0732">Signal</keyword>
<accession>A0A1X1UUQ8</accession>
<keyword evidence="3" id="KW-1185">Reference proteome</keyword>
<evidence type="ECO:0000313" key="3">
    <source>
        <dbReference type="Proteomes" id="UP000194000"/>
    </source>
</evidence>
<dbReference type="RefSeq" id="WP_085197040.1">
    <property type="nucleotide sequence ID" value="NZ_JACKVI010000004.1"/>
</dbReference>
<dbReference type="EMBL" id="LQOW01000020">
    <property type="protein sequence ID" value="ORV60546.1"/>
    <property type="molecule type" value="Genomic_DNA"/>
</dbReference>
<comment type="caution">
    <text evidence="2">The sequence shown here is derived from an EMBL/GenBank/DDBJ whole genome shotgun (WGS) entry which is preliminary data.</text>
</comment>
<evidence type="ECO:0000313" key="2">
    <source>
        <dbReference type="EMBL" id="ORV60546.1"/>
    </source>
</evidence>
<dbReference type="PIRSF" id="PIRSF010611">
    <property type="entry name" value="UCP010611"/>
    <property type="match status" value="1"/>
</dbReference>
<feature type="chain" id="PRO_5038792886" description="Hemophore-related protein" evidence="1">
    <location>
        <begin position="25"/>
        <end position="112"/>
    </location>
</feature>
<feature type="signal peptide" evidence="1">
    <location>
        <begin position="1"/>
        <end position="24"/>
    </location>
</feature>
<protein>
    <recommendedName>
        <fullName evidence="4">Hemophore-related protein</fullName>
    </recommendedName>
</protein>
<sequence>MIKLVLTRLGVAVGCLGLSFTALAGVASAEPDLGPIVNTTCTEGQVKAALSAADPAGAQRINSDPQQTAFLRTFLAAPPDQRLQLAQQIMTAPGNAQYVPTLQKVFNTCNNF</sequence>
<dbReference type="Proteomes" id="UP000194000">
    <property type="component" value="Unassembled WGS sequence"/>
</dbReference>
<evidence type="ECO:0000256" key="1">
    <source>
        <dbReference type="SAM" id="SignalP"/>
    </source>
</evidence>
<dbReference type="NCBIfam" id="TIGR04529">
    <property type="entry name" value="MTB_hemophore"/>
    <property type="match status" value="1"/>
</dbReference>
<name>A0A1X1UUQ8_9MYCO</name>
<gene>
    <name evidence="2" type="ORF">AWC06_14255</name>
</gene>
<organism evidence="2 3">
    <name type="scientific">Mycobacterium fragae</name>
    <dbReference type="NCBI Taxonomy" id="1260918"/>
    <lineage>
        <taxon>Bacteria</taxon>
        <taxon>Bacillati</taxon>
        <taxon>Actinomycetota</taxon>
        <taxon>Actinomycetes</taxon>
        <taxon>Mycobacteriales</taxon>
        <taxon>Mycobacteriaceae</taxon>
        <taxon>Mycobacterium</taxon>
    </lineage>
</organism>
<dbReference type="InterPro" id="IPR016572">
    <property type="entry name" value="UCP010611"/>
</dbReference>
<evidence type="ECO:0008006" key="4">
    <source>
        <dbReference type="Google" id="ProtNLM"/>
    </source>
</evidence>
<dbReference type="GO" id="GO:0020037">
    <property type="term" value="F:heme binding"/>
    <property type="evidence" value="ECO:0007669"/>
    <property type="project" value="InterPro"/>
</dbReference>
<reference evidence="2 3" key="1">
    <citation type="submission" date="2016-01" db="EMBL/GenBank/DDBJ databases">
        <title>The new phylogeny of the genus Mycobacterium.</title>
        <authorList>
            <person name="Tarcisio F."/>
            <person name="Conor M."/>
            <person name="Antonella G."/>
            <person name="Elisabetta G."/>
            <person name="Giulia F.S."/>
            <person name="Sara T."/>
            <person name="Anna F."/>
            <person name="Clotilde B."/>
            <person name="Roberto B."/>
            <person name="Veronica D.S."/>
            <person name="Fabio R."/>
            <person name="Monica P."/>
            <person name="Olivier J."/>
            <person name="Enrico T."/>
            <person name="Nicola S."/>
        </authorList>
    </citation>
    <scope>NUCLEOTIDE SEQUENCE [LARGE SCALE GENOMIC DNA]</scope>
    <source>
        <strain evidence="2 3">DSM 45731</strain>
    </source>
</reference>
<dbReference type="AlphaFoldDB" id="A0A1X1UUQ8"/>